<dbReference type="CDD" id="cd00130">
    <property type="entry name" value="PAS"/>
    <property type="match status" value="2"/>
</dbReference>
<dbReference type="PROSITE" id="PS50109">
    <property type="entry name" value="HIS_KIN"/>
    <property type="match status" value="1"/>
</dbReference>
<dbReference type="Gene3D" id="3.30.565.10">
    <property type="entry name" value="Histidine kinase-like ATPase, C-terminal domain"/>
    <property type="match status" value="1"/>
</dbReference>
<dbReference type="Gene3D" id="1.10.287.130">
    <property type="match status" value="1"/>
</dbReference>
<evidence type="ECO:0000256" key="8">
    <source>
        <dbReference type="ARBA" id="ARBA00023012"/>
    </source>
</evidence>
<evidence type="ECO:0000313" key="14">
    <source>
        <dbReference type="Proteomes" id="UP000290172"/>
    </source>
</evidence>
<dbReference type="InterPro" id="IPR035965">
    <property type="entry name" value="PAS-like_dom_sf"/>
</dbReference>
<dbReference type="SMART" id="SM00091">
    <property type="entry name" value="PAS"/>
    <property type="match status" value="2"/>
</dbReference>
<dbReference type="CDD" id="cd00082">
    <property type="entry name" value="HisKA"/>
    <property type="match status" value="1"/>
</dbReference>
<feature type="domain" description="Histidine kinase" evidence="10">
    <location>
        <begin position="282"/>
        <end position="497"/>
    </location>
</feature>
<keyword evidence="8" id="KW-0902">Two-component regulatory system</keyword>
<dbReference type="AlphaFoldDB" id="A0A4Q0YLS9"/>
<feature type="domain" description="PAS" evidence="11">
    <location>
        <begin position="12"/>
        <end position="57"/>
    </location>
</feature>
<feature type="coiled-coil region" evidence="9">
    <location>
        <begin position="239"/>
        <end position="273"/>
    </location>
</feature>
<evidence type="ECO:0000256" key="5">
    <source>
        <dbReference type="ARBA" id="ARBA00022741"/>
    </source>
</evidence>
<dbReference type="EC" id="2.7.13.3" evidence="2"/>
<dbReference type="PRINTS" id="PR00344">
    <property type="entry name" value="BCTRLSENSOR"/>
</dbReference>
<evidence type="ECO:0000313" key="13">
    <source>
        <dbReference type="EMBL" id="RXJ70279.1"/>
    </source>
</evidence>
<evidence type="ECO:0000259" key="11">
    <source>
        <dbReference type="PROSITE" id="PS50112"/>
    </source>
</evidence>
<feature type="domain" description="PAC" evidence="12">
    <location>
        <begin position="196"/>
        <end position="248"/>
    </location>
</feature>
<protein>
    <recommendedName>
        <fullName evidence="2">histidine kinase</fullName>
        <ecNumber evidence="2">2.7.13.3</ecNumber>
    </recommendedName>
</protein>
<dbReference type="PANTHER" id="PTHR43065">
    <property type="entry name" value="SENSOR HISTIDINE KINASE"/>
    <property type="match status" value="1"/>
</dbReference>
<dbReference type="InterPro" id="IPR036890">
    <property type="entry name" value="HATPase_C_sf"/>
</dbReference>
<name>A0A4Q0YLS9_9BACT</name>
<keyword evidence="5" id="KW-0547">Nucleotide-binding</keyword>
<dbReference type="SUPFAM" id="SSF55785">
    <property type="entry name" value="PYP-like sensor domain (PAS domain)"/>
    <property type="match status" value="2"/>
</dbReference>
<evidence type="ECO:0000259" key="12">
    <source>
        <dbReference type="PROSITE" id="PS50113"/>
    </source>
</evidence>
<dbReference type="RefSeq" id="WP_128978377.1">
    <property type="nucleotide sequence ID" value="NZ_PDKJ01000001.1"/>
</dbReference>
<evidence type="ECO:0000256" key="6">
    <source>
        <dbReference type="ARBA" id="ARBA00022777"/>
    </source>
</evidence>
<dbReference type="GO" id="GO:0005524">
    <property type="term" value="F:ATP binding"/>
    <property type="evidence" value="ECO:0007669"/>
    <property type="project" value="UniProtKB-KW"/>
</dbReference>
<evidence type="ECO:0000256" key="3">
    <source>
        <dbReference type="ARBA" id="ARBA00022553"/>
    </source>
</evidence>
<dbReference type="Proteomes" id="UP000290172">
    <property type="component" value="Unassembled WGS sequence"/>
</dbReference>
<dbReference type="Pfam" id="PF02518">
    <property type="entry name" value="HATPase_c"/>
    <property type="match status" value="1"/>
</dbReference>
<keyword evidence="4" id="KW-0808">Transferase</keyword>
<dbReference type="SUPFAM" id="SSF55874">
    <property type="entry name" value="ATPase domain of HSP90 chaperone/DNA topoisomerase II/histidine kinase"/>
    <property type="match status" value="1"/>
</dbReference>
<feature type="domain" description="PAS" evidence="11">
    <location>
        <begin position="142"/>
        <end position="193"/>
    </location>
</feature>
<gene>
    <name evidence="13" type="ORF">CRV08_01570</name>
</gene>
<dbReference type="InterPro" id="IPR000014">
    <property type="entry name" value="PAS"/>
</dbReference>
<sequence>MSLEEIEILKKNNQELQEIINNSWDGIGIIDKKTRLIYVNNAFMPILGFSKNELLNKEFTFFMQDRYKTPFSKLLEVDGKDKKYKAEIDIVCIRKDNVNVYLKTTISSMLNKPLFVINIKDITSQISTDEILDDYVLSMHFDLHLHITKISTAFLKLTEYKKSDIVGKPLKQIVHKDTDELIFENINKTLETLQEWSGLLKAVKNDGTSLWFNIKIKPMYNKYGDVIGYTSLVFDATKEINLNDESSLLQKQIDEAKEQIKQKDQLLIQQSKLSIMTETMQKLSHEWRQPLNIISLQAQKLEFEYSMGVTPDTDKTIKVLDKIKNEANELSKTIESFQSYLKPDTKKSLTTPKALIDKAIDIFKTNSKEELKIEKIYEENFSFFILEKYLIVVLVNILTNAKEQIIRNKIANALIEIKQYHLDNSLIIEISDNGGGIKDEILHKIFEPYFSTKEKKHGVGLGLYTSKLITNIKLGGVITASNSEFGATIKLSIPIEEEINR</sequence>
<dbReference type="GO" id="GO:0000155">
    <property type="term" value="F:phosphorelay sensor kinase activity"/>
    <property type="evidence" value="ECO:0007669"/>
    <property type="project" value="InterPro"/>
</dbReference>
<keyword evidence="3" id="KW-0597">Phosphoprotein</keyword>
<evidence type="ECO:0000256" key="9">
    <source>
        <dbReference type="SAM" id="Coils"/>
    </source>
</evidence>
<comment type="catalytic activity">
    <reaction evidence="1">
        <text>ATP + protein L-histidine = ADP + protein N-phospho-L-histidine.</text>
        <dbReference type="EC" id="2.7.13.3"/>
    </reaction>
</comment>
<dbReference type="InterPro" id="IPR005467">
    <property type="entry name" value="His_kinase_dom"/>
</dbReference>
<evidence type="ECO:0000259" key="10">
    <source>
        <dbReference type="PROSITE" id="PS50109"/>
    </source>
</evidence>
<dbReference type="PROSITE" id="PS50112">
    <property type="entry name" value="PAS"/>
    <property type="match status" value="2"/>
</dbReference>
<dbReference type="InterPro" id="IPR000700">
    <property type="entry name" value="PAS-assoc_C"/>
</dbReference>
<keyword evidence="6" id="KW-0418">Kinase</keyword>
<keyword evidence="9" id="KW-0175">Coiled coil</keyword>
<evidence type="ECO:0000256" key="7">
    <source>
        <dbReference type="ARBA" id="ARBA00022840"/>
    </source>
</evidence>
<dbReference type="InterPro" id="IPR004358">
    <property type="entry name" value="Sig_transdc_His_kin-like_C"/>
</dbReference>
<dbReference type="NCBIfam" id="TIGR00229">
    <property type="entry name" value="sensory_box"/>
    <property type="match status" value="2"/>
</dbReference>
<reference evidence="13 14" key="1">
    <citation type="submission" date="2017-10" db="EMBL/GenBank/DDBJ databases">
        <title>Genomics of the genus Arcobacter.</title>
        <authorList>
            <person name="Perez-Cataluna A."/>
            <person name="Figueras M.J."/>
        </authorList>
    </citation>
    <scope>NUCLEOTIDE SEQUENCE [LARGE SCALE GENOMIC DNA]</scope>
    <source>
        <strain evidence="13 14">CECT 8993</strain>
    </source>
</reference>
<accession>A0A4Q0YLS9</accession>
<organism evidence="13 14">
    <name type="scientific">Halarcobacter ebronensis</name>
    <dbReference type="NCBI Taxonomy" id="1462615"/>
    <lineage>
        <taxon>Bacteria</taxon>
        <taxon>Pseudomonadati</taxon>
        <taxon>Campylobacterota</taxon>
        <taxon>Epsilonproteobacteria</taxon>
        <taxon>Campylobacterales</taxon>
        <taxon>Arcobacteraceae</taxon>
        <taxon>Halarcobacter</taxon>
    </lineage>
</organism>
<dbReference type="Pfam" id="PF13426">
    <property type="entry name" value="PAS_9"/>
    <property type="match status" value="2"/>
</dbReference>
<evidence type="ECO:0000256" key="1">
    <source>
        <dbReference type="ARBA" id="ARBA00000085"/>
    </source>
</evidence>
<dbReference type="SUPFAM" id="SSF47384">
    <property type="entry name" value="Homodimeric domain of signal transducing histidine kinase"/>
    <property type="match status" value="1"/>
</dbReference>
<proteinExistence type="predicted"/>
<dbReference type="Gene3D" id="3.30.450.20">
    <property type="entry name" value="PAS domain"/>
    <property type="match status" value="2"/>
</dbReference>
<dbReference type="PANTHER" id="PTHR43065:SF46">
    <property type="entry name" value="C4-DICARBOXYLATE TRANSPORT SENSOR PROTEIN DCTB"/>
    <property type="match status" value="1"/>
</dbReference>
<dbReference type="InterPro" id="IPR003594">
    <property type="entry name" value="HATPase_dom"/>
</dbReference>
<dbReference type="InterPro" id="IPR036097">
    <property type="entry name" value="HisK_dim/P_sf"/>
</dbReference>
<dbReference type="SMART" id="SM00387">
    <property type="entry name" value="HATPase_c"/>
    <property type="match status" value="1"/>
</dbReference>
<dbReference type="PROSITE" id="PS50113">
    <property type="entry name" value="PAC"/>
    <property type="match status" value="1"/>
</dbReference>
<evidence type="ECO:0000256" key="4">
    <source>
        <dbReference type="ARBA" id="ARBA00022679"/>
    </source>
</evidence>
<keyword evidence="7" id="KW-0067">ATP-binding</keyword>
<dbReference type="EMBL" id="PDKJ01000001">
    <property type="protein sequence ID" value="RXJ70279.1"/>
    <property type="molecule type" value="Genomic_DNA"/>
</dbReference>
<comment type="caution">
    <text evidence="13">The sequence shown here is derived from an EMBL/GenBank/DDBJ whole genome shotgun (WGS) entry which is preliminary data.</text>
</comment>
<dbReference type="InterPro" id="IPR003661">
    <property type="entry name" value="HisK_dim/P_dom"/>
</dbReference>
<evidence type="ECO:0000256" key="2">
    <source>
        <dbReference type="ARBA" id="ARBA00012438"/>
    </source>
</evidence>